<evidence type="ECO:0000259" key="4">
    <source>
        <dbReference type="SMART" id="SM00822"/>
    </source>
</evidence>
<comment type="caution">
    <text evidence="5">The sequence shown here is derived from an EMBL/GenBank/DDBJ whole genome shotgun (WGS) entry which is preliminary data.</text>
</comment>
<feature type="domain" description="Ketoreductase" evidence="4">
    <location>
        <begin position="48"/>
        <end position="220"/>
    </location>
</feature>
<dbReference type="PROSITE" id="PS00061">
    <property type="entry name" value="ADH_SHORT"/>
    <property type="match status" value="1"/>
</dbReference>
<comment type="similarity">
    <text evidence="1">Belongs to the short-chain dehydrogenases/reductases (SDR) family.</text>
</comment>
<dbReference type="SMART" id="SM00822">
    <property type="entry name" value="PKS_KR"/>
    <property type="match status" value="1"/>
</dbReference>
<keyword evidence="2" id="KW-0521">NADP</keyword>
<keyword evidence="6" id="KW-1185">Reference proteome</keyword>
<dbReference type="PANTHER" id="PTHR43008">
    <property type="entry name" value="BENZIL REDUCTASE"/>
    <property type="match status" value="1"/>
</dbReference>
<dbReference type="Proteomes" id="UP000319160">
    <property type="component" value="Unassembled WGS sequence"/>
</dbReference>
<dbReference type="InterPro" id="IPR002347">
    <property type="entry name" value="SDR_fam"/>
</dbReference>
<dbReference type="Gene3D" id="3.40.50.720">
    <property type="entry name" value="NAD(P)-binding Rossmann-like Domain"/>
    <property type="match status" value="1"/>
</dbReference>
<dbReference type="SUPFAM" id="SSF51735">
    <property type="entry name" value="NAD(P)-binding Rossmann-fold domains"/>
    <property type="match status" value="1"/>
</dbReference>
<dbReference type="GO" id="GO:0050664">
    <property type="term" value="F:oxidoreductase activity, acting on NAD(P)H, oxygen as acceptor"/>
    <property type="evidence" value="ECO:0007669"/>
    <property type="project" value="TreeGrafter"/>
</dbReference>
<keyword evidence="3" id="KW-0560">Oxidoreductase</keyword>
<organism evidence="5 6">
    <name type="scientific">Xylaria flabelliformis</name>
    <dbReference type="NCBI Taxonomy" id="2512241"/>
    <lineage>
        <taxon>Eukaryota</taxon>
        <taxon>Fungi</taxon>
        <taxon>Dikarya</taxon>
        <taxon>Ascomycota</taxon>
        <taxon>Pezizomycotina</taxon>
        <taxon>Sordariomycetes</taxon>
        <taxon>Xylariomycetidae</taxon>
        <taxon>Xylariales</taxon>
        <taxon>Xylariaceae</taxon>
        <taxon>Xylaria</taxon>
    </lineage>
</organism>
<dbReference type="EMBL" id="VFLP01000060">
    <property type="protein sequence ID" value="TRX90008.1"/>
    <property type="molecule type" value="Genomic_DNA"/>
</dbReference>
<dbReference type="STRING" id="2512241.A0A553HPX8"/>
<protein>
    <recommendedName>
        <fullName evidence="4">Ketoreductase domain-containing protein</fullName>
    </recommendedName>
</protein>
<evidence type="ECO:0000313" key="6">
    <source>
        <dbReference type="Proteomes" id="UP000319160"/>
    </source>
</evidence>
<evidence type="ECO:0000256" key="3">
    <source>
        <dbReference type="ARBA" id="ARBA00023002"/>
    </source>
</evidence>
<evidence type="ECO:0000256" key="2">
    <source>
        <dbReference type="ARBA" id="ARBA00022857"/>
    </source>
</evidence>
<dbReference type="PRINTS" id="PR00081">
    <property type="entry name" value="GDHRDH"/>
</dbReference>
<evidence type="ECO:0000256" key="1">
    <source>
        <dbReference type="ARBA" id="ARBA00006484"/>
    </source>
</evidence>
<sequence>MFLGPKIFTLASTIPRRGISTNAVSEKKSPRVIDTWYEIEKEQRNMSKVFIVTGASRGLGLAIAQALLRESHKVFLVARSEDELRKLKTEHGDAVDYTSADLSDLKVAPKVVASALKTFGKIDGLVVNHSTLSPIAKISESDAEEWRRAFDINVFSAVALVKESIPEIRKSHGRVIFVSSGASSNAYIGWGAYGTSKAALDHLCAHLAVEEPSITAVTVSPGKVDTAMQKQIREEGHTGMSPDVHASFVAEHENGRLLKPEQPGTVIAKLAIGATNTLTGKHFRWNAAELANFQSK</sequence>
<dbReference type="PANTHER" id="PTHR43008:SF8">
    <property type="entry name" value="BENZIL REDUCTASE ((S)-BENZOIN FORMING) IRC24"/>
    <property type="match status" value="1"/>
</dbReference>
<evidence type="ECO:0000313" key="5">
    <source>
        <dbReference type="EMBL" id="TRX90008.1"/>
    </source>
</evidence>
<dbReference type="Pfam" id="PF00106">
    <property type="entry name" value="adh_short"/>
    <property type="match status" value="1"/>
</dbReference>
<gene>
    <name evidence="5" type="ORF">FHL15_009109</name>
</gene>
<dbReference type="InterPro" id="IPR036291">
    <property type="entry name" value="NAD(P)-bd_dom_sf"/>
</dbReference>
<dbReference type="AlphaFoldDB" id="A0A553HPX8"/>
<dbReference type="OrthoDB" id="153074at2759"/>
<dbReference type="FunFam" id="3.40.50.720:FF:000281">
    <property type="entry name" value="Uncharacterized oxidoreductase YIR035C"/>
    <property type="match status" value="1"/>
</dbReference>
<dbReference type="CDD" id="cd05367">
    <property type="entry name" value="SPR-like_SDR_c"/>
    <property type="match status" value="1"/>
</dbReference>
<accession>A0A553HPX8</accession>
<name>A0A553HPX8_9PEZI</name>
<dbReference type="InterPro" id="IPR020904">
    <property type="entry name" value="Sc_DH/Rdtase_CS"/>
</dbReference>
<reference evidence="6" key="1">
    <citation type="submission" date="2019-06" db="EMBL/GenBank/DDBJ databases">
        <title>Draft genome sequence of the griseofulvin-producing fungus Xylaria cubensis strain G536.</title>
        <authorList>
            <person name="Mead M.E."/>
            <person name="Raja H.A."/>
            <person name="Steenwyk J.L."/>
            <person name="Knowles S.L."/>
            <person name="Oberlies N.H."/>
            <person name="Rokas A."/>
        </authorList>
    </citation>
    <scope>NUCLEOTIDE SEQUENCE [LARGE SCALE GENOMIC DNA]</scope>
    <source>
        <strain evidence="6">G536</strain>
    </source>
</reference>
<dbReference type="InterPro" id="IPR057326">
    <property type="entry name" value="KR_dom"/>
</dbReference>
<proteinExistence type="inferred from homology"/>